<organism evidence="1 2">
    <name type="scientific">Escherichia phage 121Q</name>
    <dbReference type="NCBI Taxonomy" id="1555202"/>
    <lineage>
        <taxon>Viruses</taxon>
        <taxon>Duplodnaviria</taxon>
        <taxon>Heunggongvirae</taxon>
        <taxon>Uroviricota</taxon>
        <taxon>Caudoviricetes</taxon>
        <taxon>Asteriusvirus</taxon>
        <taxon>Asteriusvirus av121Q</taxon>
    </lineage>
</organism>
<accession>A0A097EXR5</accession>
<gene>
    <name evidence="1" type="primary">362</name>
    <name evidence="1" type="ORF">PBI_121Q_362</name>
</gene>
<dbReference type="Proteomes" id="UP000029889">
    <property type="component" value="Segment"/>
</dbReference>
<keyword evidence="2" id="KW-1185">Reference proteome</keyword>
<dbReference type="KEGG" id="vg:22111402"/>
<sequence>MKSASNSDIAKEKFKCSLDYGLNDFLTCTMYRNDDYEQSVISLHRYFEIIYARYLRRLEGIGDWNYDYV</sequence>
<dbReference type="RefSeq" id="YP_009101949.1">
    <property type="nucleotide sequence ID" value="NC_025447.1"/>
</dbReference>
<dbReference type="GeneID" id="22111402"/>
<dbReference type="EMBL" id="KM507819">
    <property type="protein sequence ID" value="AIT14252.1"/>
    <property type="molecule type" value="Genomic_DNA"/>
</dbReference>
<name>A0A097EXR5_9CAUD</name>
<proteinExistence type="predicted"/>
<evidence type="ECO:0000313" key="2">
    <source>
        <dbReference type="Proteomes" id="UP000029889"/>
    </source>
</evidence>
<reference evidence="1 2" key="1">
    <citation type="submission" date="2014-09" db="EMBL/GenBank/DDBJ databases">
        <authorList>
            <person name="Lapin J.S."/>
            <person name="Pope W.H."/>
            <person name="Hua J."/>
            <person name="Ford M.E."/>
            <person name="Conway J.F."/>
            <person name="Hatfull G.F."/>
            <person name="Hendrix R.W."/>
        </authorList>
    </citation>
    <scope>NUCLEOTIDE SEQUENCE [LARGE SCALE GENOMIC DNA]</scope>
</reference>
<evidence type="ECO:0000313" key="1">
    <source>
        <dbReference type="EMBL" id="AIT14252.1"/>
    </source>
</evidence>
<protein>
    <submittedName>
        <fullName evidence="1">Uncharacterized protein</fullName>
    </submittedName>
</protein>